<dbReference type="GO" id="GO:0003676">
    <property type="term" value="F:nucleic acid binding"/>
    <property type="evidence" value="ECO:0007669"/>
    <property type="project" value="InterPro"/>
</dbReference>
<dbReference type="EMBL" id="MU863960">
    <property type="protein sequence ID" value="KAK4197609.1"/>
    <property type="molecule type" value="Genomic_DNA"/>
</dbReference>
<dbReference type="Proteomes" id="UP001303160">
    <property type="component" value="Unassembled WGS sequence"/>
</dbReference>
<comment type="caution">
    <text evidence="2">The sequence shown here is derived from an EMBL/GenBank/DDBJ whole genome shotgun (WGS) entry which is preliminary data.</text>
</comment>
<dbReference type="PANTHER" id="PTHR43040">
    <property type="entry name" value="RIBONUCLEASE D"/>
    <property type="match status" value="1"/>
</dbReference>
<reference evidence="2" key="1">
    <citation type="journal article" date="2023" name="Mol. Phylogenet. Evol.">
        <title>Genome-scale phylogeny and comparative genomics of the fungal order Sordariales.</title>
        <authorList>
            <person name="Hensen N."/>
            <person name="Bonometti L."/>
            <person name="Westerberg I."/>
            <person name="Brannstrom I.O."/>
            <person name="Guillou S."/>
            <person name="Cros-Aarteil S."/>
            <person name="Calhoun S."/>
            <person name="Haridas S."/>
            <person name="Kuo A."/>
            <person name="Mondo S."/>
            <person name="Pangilinan J."/>
            <person name="Riley R."/>
            <person name="LaButti K."/>
            <person name="Andreopoulos B."/>
            <person name="Lipzen A."/>
            <person name="Chen C."/>
            <person name="Yan M."/>
            <person name="Daum C."/>
            <person name="Ng V."/>
            <person name="Clum A."/>
            <person name="Steindorff A."/>
            <person name="Ohm R.A."/>
            <person name="Martin F."/>
            <person name="Silar P."/>
            <person name="Natvig D.O."/>
            <person name="Lalanne C."/>
            <person name="Gautier V."/>
            <person name="Ament-Velasquez S.L."/>
            <person name="Kruys A."/>
            <person name="Hutchinson M.I."/>
            <person name="Powell A.J."/>
            <person name="Barry K."/>
            <person name="Miller A.N."/>
            <person name="Grigoriev I.V."/>
            <person name="Debuchy R."/>
            <person name="Gladieux P."/>
            <person name="Hiltunen Thoren M."/>
            <person name="Johannesson H."/>
        </authorList>
    </citation>
    <scope>NUCLEOTIDE SEQUENCE</scope>
    <source>
        <strain evidence="2">CBS 315.58</strain>
    </source>
</reference>
<name>A0AAN6XBS7_9PEZI</name>
<dbReference type="InterPro" id="IPR002562">
    <property type="entry name" value="3'-5'_exonuclease_dom"/>
</dbReference>
<dbReference type="GO" id="GO:0006139">
    <property type="term" value="P:nucleobase-containing compound metabolic process"/>
    <property type="evidence" value="ECO:0007669"/>
    <property type="project" value="InterPro"/>
</dbReference>
<dbReference type="Gene3D" id="3.30.420.10">
    <property type="entry name" value="Ribonuclease H-like superfamily/Ribonuclease H"/>
    <property type="match status" value="1"/>
</dbReference>
<evidence type="ECO:0000313" key="2">
    <source>
        <dbReference type="EMBL" id="KAK4197609.1"/>
    </source>
</evidence>
<dbReference type="PANTHER" id="PTHR43040:SF1">
    <property type="entry name" value="RIBONUCLEASE D"/>
    <property type="match status" value="1"/>
</dbReference>
<proteinExistence type="predicted"/>
<reference evidence="2" key="2">
    <citation type="submission" date="2023-05" db="EMBL/GenBank/DDBJ databases">
        <authorList>
            <consortium name="Lawrence Berkeley National Laboratory"/>
            <person name="Steindorff A."/>
            <person name="Hensen N."/>
            <person name="Bonometti L."/>
            <person name="Westerberg I."/>
            <person name="Brannstrom I.O."/>
            <person name="Guillou S."/>
            <person name="Cros-Aarteil S."/>
            <person name="Calhoun S."/>
            <person name="Haridas S."/>
            <person name="Kuo A."/>
            <person name="Mondo S."/>
            <person name="Pangilinan J."/>
            <person name="Riley R."/>
            <person name="Labutti K."/>
            <person name="Andreopoulos B."/>
            <person name="Lipzen A."/>
            <person name="Chen C."/>
            <person name="Yanf M."/>
            <person name="Daum C."/>
            <person name="Ng V."/>
            <person name="Clum A."/>
            <person name="Ohm R."/>
            <person name="Martin F."/>
            <person name="Silar P."/>
            <person name="Natvig D."/>
            <person name="Lalanne C."/>
            <person name="Gautier V."/>
            <person name="Ament-Velasquez S.L."/>
            <person name="Kruys A."/>
            <person name="Hutchinson M.I."/>
            <person name="Powell A.J."/>
            <person name="Barry K."/>
            <person name="Miller A.N."/>
            <person name="Grigoriev I.V."/>
            <person name="Debuchy R."/>
            <person name="Gladieux P."/>
            <person name="Thoren M.H."/>
            <person name="Johannesson H."/>
        </authorList>
    </citation>
    <scope>NUCLEOTIDE SEQUENCE</scope>
    <source>
        <strain evidence="2">CBS 315.58</strain>
    </source>
</reference>
<protein>
    <submittedName>
        <fullName evidence="2">Ribonuclease H-like domain-containing protein</fullName>
    </submittedName>
</protein>
<sequence length="301" mass="33796">MGSPPASSTRSPKVSLIDSVPALQQFLKTITPCSSLYLDLEGTNLGRYDGTLDIMTVLVPPHQEVRLLDIKTLGKKALAISPPEDTTKTLKSILEDPTTVKYIWSARNDAAALNWLFNVEMRGVLDIQLLETLTRSNDNGNNNKRRDISLDTAVERDLQLNAQEQARWHKLKKKFHGRMTWARGLFSSRPLDARTIRYCAGDVRYLPLLQKVYEERPVYNAQFLETLRMASAARVLQACGRGERKRTRPTASQRRSFGTLTQISPRGEAFAFPRAGGQTAYRGLGSTLVPKLVFLARRVIP</sequence>
<dbReference type="InterPro" id="IPR036397">
    <property type="entry name" value="RNaseH_sf"/>
</dbReference>
<dbReference type="AlphaFoldDB" id="A0AAN6XBS7"/>
<organism evidence="2 3">
    <name type="scientific">Triangularia verruculosa</name>
    <dbReference type="NCBI Taxonomy" id="2587418"/>
    <lineage>
        <taxon>Eukaryota</taxon>
        <taxon>Fungi</taxon>
        <taxon>Dikarya</taxon>
        <taxon>Ascomycota</taxon>
        <taxon>Pezizomycotina</taxon>
        <taxon>Sordariomycetes</taxon>
        <taxon>Sordariomycetidae</taxon>
        <taxon>Sordariales</taxon>
        <taxon>Podosporaceae</taxon>
        <taxon>Triangularia</taxon>
    </lineage>
</organism>
<dbReference type="Pfam" id="PF01612">
    <property type="entry name" value="DNA_pol_A_exo1"/>
    <property type="match status" value="1"/>
</dbReference>
<feature type="domain" description="3'-5' exonuclease" evidence="1">
    <location>
        <begin position="14"/>
        <end position="218"/>
    </location>
</feature>
<keyword evidence="3" id="KW-1185">Reference proteome</keyword>
<dbReference type="GO" id="GO:0008408">
    <property type="term" value="F:3'-5' exonuclease activity"/>
    <property type="evidence" value="ECO:0007669"/>
    <property type="project" value="InterPro"/>
</dbReference>
<evidence type="ECO:0000259" key="1">
    <source>
        <dbReference type="SMART" id="SM00474"/>
    </source>
</evidence>
<evidence type="ECO:0000313" key="3">
    <source>
        <dbReference type="Proteomes" id="UP001303160"/>
    </source>
</evidence>
<dbReference type="SUPFAM" id="SSF53098">
    <property type="entry name" value="Ribonuclease H-like"/>
    <property type="match status" value="1"/>
</dbReference>
<dbReference type="SMART" id="SM00474">
    <property type="entry name" value="35EXOc"/>
    <property type="match status" value="1"/>
</dbReference>
<dbReference type="InterPro" id="IPR012337">
    <property type="entry name" value="RNaseH-like_sf"/>
</dbReference>
<accession>A0AAN6XBS7</accession>
<gene>
    <name evidence="2" type="ORF">QBC40DRAFT_333310</name>
</gene>